<feature type="compositionally biased region" description="Basic residues" evidence="1">
    <location>
        <begin position="239"/>
        <end position="255"/>
    </location>
</feature>
<dbReference type="InterPro" id="IPR018253">
    <property type="entry name" value="DnaJ_domain_CS"/>
</dbReference>
<feature type="domain" description="J" evidence="2">
    <location>
        <begin position="15"/>
        <end position="88"/>
    </location>
</feature>
<dbReference type="Gene3D" id="1.10.287.110">
    <property type="entry name" value="DnaJ domain"/>
    <property type="match status" value="1"/>
</dbReference>
<dbReference type="SUPFAM" id="SSF46565">
    <property type="entry name" value="Chaperone J-domain"/>
    <property type="match status" value="1"/>
</dbReference>
<evidence type="ECO:0000259" key="2">
    <source>
        <dbReference type="PROSITE" id="PS50076"/>
    </source>
</evidence>
<dbReference type="Pfam" id="PF00226">
    <property type="entry name" value="DnaJ"/>
    <property type="match status" value="1"/>
</dbReference>
<sequence length="346" mass="36953">MSSSSLLQSAFGSTDVYSILGLSPSPPPSSSSIKKAYHRAALLYHPDKCPVEATAEEKEERTKKFQAVSLCYEVLQDEAKRKRYDASGSLPGDDGLGDEDMGEDFDWVQYFSAIFQKVDASSIGKFESSYKGGEEEATDVIKYYLACGGDGKKMLSCVMCSLPSDVPRWKRDVLGPAIERGDIDDLGFKNFDLAGMEEEDEGEGMDLEDESPASLPQGHKEKETEENESTASNAASSPPKKKAASKSKARAKKSARSAANDAGIQDALGDVAGDLAAQIRGEKNSKQKQASSFLDSLEAKYGGGGKGKGGGGGKKKKGSKKKGAELVDPLDDEAFAKLQASILKKK</sequence>
<dbReference type="InterPro" id="IPR056453">
    <property type="entry name" value="HTH_DNAJC9"/>
</dbReference>
<organism evidence="3 4">
    <name type="scientific">Tetraparma gracilis</name>
    <dbReference type="NCBI Taxonomy" id="2962635"/>
    <lineage>
        <taxon>Eukaryota</taxon>
        <taxon>Sar</taxon>
        <taxon>Stramenopiles</taxon>
        <taxon>Ochrophyta</taxon>
        <taxon>Bolidophyceae</taxon>
        <taxon>Parmales</taxon>
        <taxon>Triparmaceae</taxon>
        <taxon>Tetraparma</taxon>
    </lineage>
</organism>
<dbReference type="PROSITE" id="PS50076">
    <property type="entry name" value="DNAJ_2"/>
    <property type="match status" value="1"/>
</dbReference>
<comment type="caution">
    <text evidence="3">The sequence shown here is derived from an EMBL/GenBank/DDBJ whole genome shotgun (WGS) entry which is preliminary data.</text>
</comment>
<dbReference type="CDD" id="cd06257">
    <property type="entry name" value="DnaJ"/>
    <property type="match status" value="1"/>
</dbReference>
<dbReference type="InterPro" id="IPR052594">
    <property type="entry name" value="J_domain-containing_protein"/>
</dbReference>
<proteinExistence type="predicted"/>
<dbReference type="Proteomes" id="UP001165060">
    <property type="component" value="Unassembled WGS sequence"/>
</dbReference>
<feature type="compositionally biased region" description="Gly residues" evidence="1">
    <location>
        <begin position="301"/>
        <end position="312"/>
    </location>
</feature>
<feature type="compositionally biased region" description="Low complexity" evidence="1">
    <location>
        <begin position="229"/>
        <end position="238"/>
    </location>
</feature>
<feature type="region of interest" description="Disordered" evidence="1">
    <location>
        <begin position="298"/>
        <end position="327"/>
    </location>
</feature>
<dbReference type="SMART" id="SM00271">
    <property type="entry name" value="DnaJ"/>
    <property type="match status" value="1"/>
</dbReference>
<feature type="region of interest" description="Disordered" evidence="1">
    <location>
        <begin position="198"/>
        <end position="265"/>
    </location>
</feature>
<evidence type="ECO:0000313" key="4">
    <source>
        <dbReference type="Proteomes" id="UP001165060"/>
    </source>
</evidence>
<dbReference type="Pfam" id="PF23302">
    <property type="entry name" value="HTH_DNAJC9"/>
    <property type="match status" value="1"/>
</dbReference>
<dbReference type="PRINTS" id="PR00625">
    <property type="entry name" value="JDOMAIN"/>
</dbReference>
<dbReference type="InterPro" id="IPR036869">
    <property type="entry name" value="J_dom_sf"/>
</dbReference>
<reference evidence="3 4" key="1">
    <citation type="journal article" date="2023" name="Commun. Biol.">
        <title>Genome analysis of Parmales, the sister group of diatoms, reveals the evolutionary specialization of diatoms from phago-mixotrophs to photoautotrophs.</title>
        <authorList>
            <person name="Ban H."/>
            <person name="Sato S."/>
            <person name="Yoshikawa S."/>
            <person name="Yamada K."/>
            <person name="Nakamura Y."/>
            <person name="Ichinomiya M."/>
            <person name="Sato N."/>
            <person name="Blanc-Mathieu R."/>
            <person name="Endo H."/>
            <person name="Kuwata A."/>
            <person name="Ogata H."/>
        </authorList>
    </citation>
    <scope>NUCLEOTIDE SEQUENCE [LARGE SCALE GENOMIC DNA]</scope>
</reference>
<name>A0ABQ6M932_9STRA</name>
<evidence type="ECO:0000313" key="3">
    <source>
        <dbReference type="EMBL" id="GMI21960.1"/>
    </source>
</evidence>
<dbReference type="InterPro" id="IPR001623">
    <property type="entry name" value="DnaJ_domain"/>
</dbReference>
<dbReference type="PROSITE" id="PS00636">
    <property type="entry name" value="DNAJ_1"/>
    <property type="match status" value="1"/>
</dbReference>
<gene>
    <name evidence="3" type="ORF">TeGR_g6321</name>
</gene>
<keyword evidence="4" id="KW-1185">Reference proteome</keyword>
<feature type="compositionally biased region" description="Acidic residues" evidence="1">
    <location>
        <begin position="198"/>
        <end position="211"/>
    </location>
</feature>
<protein>
    <recommendedName>
        <fullName evidence="2">J domain-containing protein</fullName>
    </recommendedName>
</protein>
<dbReference type="PANTHER" id="PTHR44144:SF1">
    <property type="entry name" value="DNAJ HOMOLOG SUBFAMILY C MEMBER 9"/>
    <property type="match status" value="1"/>
</dbReference>
<dbReference type="PANTHER" id="PTHR44144">
    <property type="entry name" value="DNAJ HOMOLOG SUBFAMILY C MEMBER 9"/>
    <property type="match status" value="1"/>
</dbReference>
<dbReference type="EMBL" id="BRYB01000066">
    <property type="protein sequence ID" value="GMI21960.1"/>
    <property type="molecule type" value="Genomic_DNA"/>
</dbReference>
<evidence type="ECO:0000256" key="1">
    <source>
        <dbReference type="SAM" id="MobiDB-lite"/>
    </source>
</evidence>
<accession>A0ABQ6M932</accession>